<dbReference type="GO" id="GO:0016485">
    <property type="term" value="P:protein processing"/>
    <property type="evidence" value="ECO:0007669"/>
    <property type="project" value="TreeGrafter"/>
</dbReference>
<reference evidence="4" key="1">
    <citation type="submission" date="2020-11" db="EMBL/GenBank/DDBJ databases">
        <authorList>
            <person name="Tran Van P."/>
        </authorList>
    </citation>
    <scope>NUCLEOTIDE SEQUENCE</scope>
</reference>
<dbReference type="InterPro" id="IPR000718">
    <property type="entry name" value="Peptidase_M13"/>
</dbReference>
<proteinExistence type="inferred from homology"/>
<dbReference type="SUPFAM" id="SSF55486">
    <property type="entry name" value="Metalloproteases ('zincins'), catalytic domain"/>
    <property type="match status" value="1"/>
</dbReference>
<dbReference type="Gene3D" id="3.40.390.10">
    <property type="entry name" value="Collagenase (Catalytic Domain)"/>
    <property type="match status" value="1"/>
</dbReference>
<dbReference type="InterPro" id="IPR042089">
    <property type="entry name" value="Peptidase_M13_dom_2"/>
</dbReference>
<dbReference type="PANTHER" id="PTHR11733:SF167">
    <property type="entry name" value="FI17812P1-RELATED"/>
    <property type="match status" value="1"/>
</dbReference>
<dbReference type="PROSITE" id="PS51885">
    <property type="entry name" value="NEPRILYSIN"/>
    <property type="match status" value="1"/>
</dbReference>
<dbReference type="Pfam" id="PF05649">
    <property type="entry name" value="Peptidase_M13_N"/>
    <property type="match status" value="1"/>
</dbReference>
<dbReference type="InterPro" id="IPR024079">
    <property type="entry name" value="MetalloPept_cat_dom_sf"/>
</dbReference>
<evidence type="ECO:0000313" key="4">
    <source>
        <dbReference type="EMBL" id="CAD7581054.1"/>
    </source>
</evidence>
<organism evidence="4">
    <name type="scientific">Timema californicum</name>
    <name type="common">California timema</name>
    <name type="synonym">Walking stick</name>
    <dbReference type="NCBI Taxonomy" id="61474"/>
    <lineage>
        <taxon>Eukaryota</taxon>
        <taxon>Metazoa</taxon>
        <taxon>Ecdysozoa</taxon>
        <taxon>Arthropoda</taxon>
        <taxon>Hexapoda</taxon>
        <taxon>Insecta</taxon>
        <taxon>Pterygota</taxon>
        <taxon>Neoptera</taxon>
        <taxon>Polyneoptera</taxon>
        <taxon>Phasmatodea</taxon>
        <taxon>Timematodea</taxon>
        <taxon>Timematoidea</taxon>
        <taxon>Timematidae</taxon>
        <taxon>Timema</taxon>
    </lineage>
</organism>
<dbReference type="InterPro" id="IPR008753">
    <property type="entry name" value="Peptidase_M13_N"/>
</dbReference>
<gene>
    <name evidence="4" type="ORF">TCMB3V08_LOCUS13587</name>
</gene>
<name>A0A7R9JMD3_TIMCA</name>
<comment type="similarity">
    <text evidence="2">Belongs to the peptidase M13 family.</text>
</comment>
<protein>
    <submittedName>
        <fullName evidence="4">(California timema) hypothetical protein</fullName>
    </submittedName>
</protein>
<dbReference type="EMBL" id="OE208921">
    <property type="protein sequence ID" value="CAD7581054.1"/>
    <property type="molecule type" value="Genomic_DNA"/>
</dbReference>
<comment type="subcellular location">
    <subcellularLocation>
        <location evidence="1">Cell membrane</location>
        <topology evidence="1">Single-pass type II membrane protein</topology>
    </subcellularLocation>
</comment>
<dbReference type="PANTHER" id="PTHR11733">
    <property type="entry name" value="ZINC METALLOPROTEASE FAMILY M13 NEPRILYSIN-RELATED"/>
    <property type="match status" value="1"/>
</dbReference>
<evidence type="ECO:0000256" key="1">
    <source>
        <dbReference type="ARBA" id="ARBA00004401"/>
    </source>
</evidence>
<dbReference type="Gene3D" id="1.10.1380.10">
    <property type="entry name" value="Neutral endopeptidase , domain2"/>
    <property type="match status" value="1"/>
</dbReference>
<evidence type="ECO:0000256" key="2">
    <source>
        <dbReference type="ARBA" id="ARBA00007357"/>
    </source>
</evidence>
<dbReference type="GO" id="GO:0004222">
    <property type="term" value="F:metalloendopeptidase activity"/>
    <property type="evidence" value="ECO:0007669"/>
    <property type="project" value="InterPro"/>
</dbReference>
<sequence length="150" mass="17286">MSGNFLVWCVVRKLSRDSNQRMRELGFQMDQVISGLQEDLPRWRDCAMLTSTSLSFAVGYKYVSRHFDNRAKKSALQMLNNIREAFMRQVDRLEWMDTATRQVAQDKARLMTELVGYPDWFSNKTAFLEFHAGVSGLGSTRLGPTLTCTF</sequence>
<evidence type="ECO:0000259" key="3">
    <source>
        <dbReference type="Pfam" id="PF05649"/>
    </source>
</evidence>
<dbReference type="AlphaFoldDB" id="A0A7R9JMD3"/>
<feature type="domain" description="Peptidase M13 N-terminal" evidence="3">
    <location>
        <begin position="4"/>
        <end position="118"/>
    </location>
</feature>
<accession>A0A7R9JMD3</accession>
<dbReference type="GO" id="GO:0005886">
    <property type="term" value="C:plasma membrane"/>
    <property type="evidence" value="ECO:0007669"/>
    <property type="project" value="UniProtKB-SubCell"/>
</dbReference>